<dbReference type="PROSITE" id="PS51450">
    <property type="entry name" value="LRR"/>
    <property type="match status" value="5"/>
</dbReference>
<feature type="compositionally biased region" description="Low complexity" evidence="3">
    <location>
        <begin position="622"/>
        <end position="646"/>
    </location>
</feature>
<keyword evidence="4" id="KW-0812">Transmembrane</keyword>
<feature type="compositionally biased region" description="Low complexity" evidence="3">
    <location>
        <begin position="554"/>
        <end position="569"/>
    </location>
</feature>
<dbReference type="InterPro" id="IPR032675">
    <property type="entry name" value="LRR_dom_sf"/>
</dbReference>
<dbReference type="InterPro" id="IPR050333">
    <property type="entry name" value="SLRP"/>
</dbReference>
<dbReference type="PANTHER" id="PTHR45712:SF22">
    <property type="entry name" value="INSULIN-LIKE GROWTH FACTOR-BINDING PROTEIN COMPLEX ACID LABILE SUBUNIT"/>
    <property type="match status" value="1"/>
</dbReference>
<feature type="region of interest" description="Disordered" evidence="3">
    <location>
        <begin position="620"/>
        <end position="673"/>
    </location>
</feature>
<feature type="region of interest" description="Disordered" evidence="3">
    <location>
        <begin position="554"/>
        <end position="594"/>
    </location>
</feature>
<proteinExistence type="predicted"/>
<dbReference type="WBParaSite" id="maker-uti_cns_0008494-snap-gene-0.5-mRNA-1">
    <property type="protein sequence ID" value="maker-uti_cns_0008494-snap-gene-0.5-mRNA-1"/>
    <property type="gene ID" value="maker-uti_cns_0008494-snap-gene-0.5"/>
</dbReference>
<evidence type="ECO:0000256" key="2">
    <source>
        <dbReference type="ARBA" id="ARBA00022737"/>
    </source>
</evidence>
<dbReference type="InterPro" id="IPR001611">
    <property type="entry name" value="Leu-rich_rpt"/>
</dbReference>
<organism evidence="5 6">
    <name type="scientific">Macrostomum lignano</name>
    <dbReference type="NCBI Taxonomy" id="282301"/>
    <lineage>
        <taxon>Eukaryota</taxon>
        <taxon>Metazoa</taxon>
        <taxon>Spiralia</taxon>
        <taxon>Lophotrochozoa</taxon>
        <taxon>Platyhelminthes</taxon>
        <taxon>Rhabditophora</taxon>
        <taxon>Macrostomorpha</taxon>
        <taxon>Macrostomida</taxon>
        <taxon>Macrostomidae</taxon>
        <taxon>Macrostomum</taxon>
    </lineage>
</organism>
<dbReference type="InterPro" id="IPR003591">
    <property type="entry name" value="Leu-rich_rpt_typical-subtyp"/>
</dbReference>
<dbReference type="SUPFAM" id="SSF52058">
    <property type="entry name" value="L domain-like"/>
    <property type="match status" value="1"/>
</dbReference>
<dbReference type="Pfam" id="PF00560">
    <property type="entry name" value="LRR_1"/>
    <property type="match status" value="1"/>
</dbReference>
<sequence length="789" mass="84939">LKSGIEKSDSADGAAAPAAAVHKSAGTRSDTASESALPEQWRACRLVGGTGRKRTLTLDCQRRGLFEVPADPPAGVTVVRLNGNILRDLRSVPLPGVTRLELVGCGIANIRQYALSQARSLQHLDLTNNELTSLSAGALSPLSSLQDLTLAQNQFASLPDLPCDRLPRLQSVNLAANDIASLRLPTGYSKCASLHSLTLSGNSRLTELRTGDLDALAGGGRLRVLRLAACPLTRLDLNALDPVRDSLQHLDLSGNRLSTKPMLNCLARLRNLRWLRLHQVAMASLRPGDLRGGLATLRSLQVTCSNAHGKSLTLAPVTFGQATKSIEQLQLDACGLTNFDYQVMGLSKLQSLDLADNKLTEVPRGLPDSLTHLGLNGNRISHVSGARMTRLANLRRLDLSGNRLSSVAGAFSFICWTPALAELELDSMELRVMEQRAGFDGPPPAFPARAAQLVGKKRKKLLRTYSASLLASAQAYCRSHPPPDISSLPADDHQPPNFKSNENSGDSSVALGSSSESNAGGLSTGGIAGLLCSVGTIFAAALGFGYRKRRLRGSNNASAVTNSTAASGTQGQRRIQGNSRETLMSQNHGNPTYERINGQNIELSLLATLPLDAQQLLEERQQPISSSSPRDQQRQQHQQQQESTSDSDSHESFDEDIPETARLSRAEGGNRSPSICSVRPTALLIGLSADLDQLSSPNYEAAAAFIRVDETTFEAVPEDLTSAQRYFIMLTENLISNGGGLLPFLNSLLEDSSTRGKVKIIANFKDDTPEFGSQIREYCPLLHRIYLKY</sequence>
<evidence type="ECO:0000313" key="6">
    <source>
        <dbReference type="WBParaSite" id="maker-uti_cns_0008494-snap-gene-0.5-mRNA-1"/>
    </source>
</evidence>
<keyword evidence="4" id="KW-0472">Membrane</keyword>
<evidence type="ECO:0000256" key="3">
    <source>
        <dbReference type="SAM" id="MobiDB-lite"/>
    </source>
</evidence>
<dbReference type="PRINTS" id="PR00019">
    <property type="entry name" value="LEURICHRPT"/>
</dbReference>
<feature type="region of interest" description="Disordered" evidence="3">
    <location>
        <begin position="1"/>
        <end position="34"/>
    </location>
</feature>
<evidence type="ECO:0000256" key="1">
    <source>
        <dbReference type="ARBA" id="ARBA00022614"/>
    </source>
</evidence>
<dbReference type="Proteomes" id="UP000095280">
    <property type="component" value="Unplaced"/>
</dbReference>
<dbReference type="AlphaFoldDB" id="A0A1I8HY75"/>
<accession>A0A1I8HY75</accession>
<reference evidence="6" key="1">
    <citation type="submission" date="2016-11" db="UniProtKB">
        <authorList>
            <consortium name="WormBaseParasite"/>
        </authorList>
    </citation>
    <scope>IDENTIFICATION</scope>
</reference>
<feature type="compositionally biased region" description="Polar residues" evidence="3">
    <location>
        <begin position="570"/>
        <end position="590"/>
    </location>
</feature>
<name>A0A1I8HY75_9PLAT</name>
<feature type="region of interest" description="Disordered" evidence="3">
    <location>
        <begin position="481"/>
        <end position="516"/>
    </location>
</feature>
<evidence type="ECO:0000256" key="4">
    <source>
        <dbReference type="SAM" id="Phobius"/>
    </source>
</evidence>
<feature type="compositionally biased region" description="Low complexity" evidence="3">
    <location>
        <begin position="504"/>
        <end position="516"/>
    </location>
</feature>
<feature type="compositionally biased region" description="Basic and acidic residues" evidence="3">
    <location>
        <begin position="1"/>
        <end position="10"/>
    </location>
</feature>
<dbReference type="Pfam" id="PF13855">
    <property type="entry name" value="LRR_8"/>
    <property type="match status" value="2"/>
</dbReference>
<dbReference type="Gene3D" id="3.80.10.10">
    <property type="entry name" value="Ribonuclease Inhibitor"/>
    <property type="match status" value="3"/>
</dbReference>
<keyword evidence="1" id="KW-0433">Leucine-rich repeat</keyword>
<dbReference type="SMART" id="SM00369">
    <property type="entry name" value="LRR_TYP"/>
    <property type="match status" value="6"/>
</dbReference>
<dbReference type="GO" id="GO:0005615">
    <property type="term" value="C:extracellular space"/>
    <property type="evidence" value="ECO:0007669"/>
    <property type="project" value="TreeGrafter"/>
</dbReference>
<feature type="transmembrane region" description="Helical" evidence="4">
    <location>
        <begin position="525"/>
        <end position="546"/>
    </location>
</feature>
<dbReference type="PANTHER" id="PTHR45712">
    <property type="entry name" value="AGAP008170-PA"/>
    <property type="match status" value="1"/>
</dbReference>
<keyword evidence="5" id="KW-1185">Reference proteome</keyword>
<feature type="compositionally biased region" description="Low complexity" evidence="3">
    <location>
        <begin position="11"/>
        <end position="24"/>
    </location>
</feature>
<protein>
    <submittedName>
        <fullName evidence="6">PPM-type phosphatase domain-containing protein</fullName>
    </submittedName>
</protein>
<keyword evidence="4" id="KW-1133">Transmembrane helix</keyword>
<keyword evidence="2" id="KW-0677">Repeat</keyword>
<evidence type="ECO:0000313" key="5">
    <source>
        <dbReference type="Proteomes" id="UP000095280"/>
    </source>
</evidence>
<dbReference type="SUPFAM" id="SSF52047">
    <property type="entry name" value="RNI-like"/>
    <property type="match status" value="1"/>
</dbReference>